<comment type="caution">
    <text evidence="7">The sequence shown here is derived from an EMBL/GenBank/DDBJ whole genome shotgun (WGS) entry which is preliminary data.</text>
</comment>
<dbReference type="EC" id="3.5.5.1" evidence="4"/>
<dbReference type="PANTHER" id="PTHR46044:SF14">
    <property type="entry name" value="ARYLACETONITRILASE"/>
    <property type="match status" value="1"/>
</dbReference>
<dbReference type="AlphaFoldDB" id="A0A9W4H936"/>
<dbReference type="GO" id="GO:0000257">
    <property type="term" value="F:nitrilase activity"/>
    <property type="evidence" value="ECO:0007669"/>
    <property type="project" value="UniProtKB-EC"/>
</dbReference>
<dbReference type="FunFam" id="3.60.110.10:FF:000011">
    <property type="entry name" value="Cyanide hydratase"/>
    <property type="match status" value="1"/>
</dbReference>
<comment type="similarity">
    <text evidence="1">Belongs to the carbon-nitrogen hydrolase superfamily. Nitrilase family.</text>
</comment>
<feature type="domain" description="CN hydrolase" evidence="6">
    <location>
        <begin position="19"/>
        <end position="292"/>
    </location>
</feature>
<evidence type="ECO:0000259" key="6">
    <source>
        <dbReference type="PROSITE" id="PS50263"/>
    </source>
</evidence>
<keyword evidence="8" id="KW-1185">Reference proteome</keyword>
<dbReference type="InterPro" id="IPR036526">
    <property type="entry name" value="C-N_Hydrolase_sf"/>
</dbReference>
<comment type="catalytic activity">
    <reaction evidence="3">
        <text>a nitrile + 2 H2O = a carboxylate + NH4(+)</text>
        <dbReference type="Rhea" id="RHEA:21724"/>
        <dbReference type="ChEBI" id="CHEBI:15377"/>
        <dbReference type="ChEBI" id="CHEBI:18379"/>
        <dbReference type="ChEBI" id="CHEBI:28938"/>
        <dbReference type="ChEBI" id="CHEBI:29067"/>
        <dbReference type="EC" id="3.5.5.1"/>
    </reaction>
</comment>
<protein>
    <recommendedName>
        <fullName evidence="4">nitrilase</fullName>
        <ecNumber evidence="4">3.5.5.1</ecNumber>
    </recommendedName>
</protein>
<sequence length="338" mass="37105">MHSPMLQHINLQTMSSNVVRVAVTQAEPAWLDLAAGVAKTCTLMTEAAHNGAQLIAFPECWIPGYPCWIWSRFLDVAMNVAYIKNSIALDSPEMDQIKACAKSNSIAVSLGFSEFHHNSVYIAQVMIGGDGEIKSHRRKMKPTHMERTIFGDASGECFSSVVELPFARVGALSCWEHIQPLLKYFMISQREEIHVSAWPSLTPHTGKSDLWSMSAEGCHSLSQTYAVESQSFVMHCTAVITEKGVQAMDTSGGILMNSPGGGTSAVFGPDGRRLTEPLDSTSEGIVYADLDMSQIVATKIFADATGHYSRPDLMWLNVCKKVKKMVQPEDETLIDTVE</sequence>
<evidence type="ECO:0000313" key="8">
    <source>
        <dbReference type="Proteomes" id="UP001153618"/>
    </source>
</evidence>
<dbReference type="CDD" id="cd07564">
    <property type="entry name" value="nitrilases_CHs"/>
    <property type="match status" value="1"/>
</dbReference>
<evidence type="ECO:0000256" key="5">
    <source>
        <dbReference type="PROSITE-ProRule" id="PRU10139"/>
    </source>
</evidence>
<dbReference type="GO" id="GO:0016836">
    <property type="term" value="F:hydro-lyase activity"/>
    <property type="evidence" value="ECO:0007669"/>
    <property type="project" value="UniProtKB-ARBA"/>
</dbReference>
<dbReference type="InterPro" id="IPR003010">
    <property type="entry name" value="C-N_Hydrolase"/>
</dbReference>
<dbReference type="EMBL" id="CAJVOS010000006">
    <property type="protein sequence ID" value="CAG7937192.1"/>
    <property type="molecule type" value="Genomic_DNA"/>
</dbReference>
<name>A0A9W4H936_PENOL</name>
<dbReference type="PROSITE" id="PS00921">
    <property type="entry name" value="NITRIL_CHT_2"/>
    <property type="match status" value="1"/>
</dbReference>
<evidence type="ECO:0000256" key="1">
    <source>
        <dbReference type="ARBA" id="ARBA00008129"/>
    </source>
</evidence>
<gene>
    <name evidence="7" type="ORF">POLS_LOCUS58</name>
</gene>
<dbReference type="InterPro" id="IPR000132">
    <property type="entry name" value="Nitrilase/CN_hydratase_CS"/>
</dbReference>
<organism evidence="7 8">
    <name type="scientific">Penicillium olsonii</name>
    <dbReference type="NCBI Taxonomy" id="99116"/>
    <lineage>
        <taxon>Eukaryota</taxon>
        <taxon>Fungi</taxon>
        <taxon>Dikarya</taxon>
        <taxon>Ascomycota</taxon>
        <taxon>Pezizomycotina</taxon>
        <taxon>Eurotiomycetes</taxon>
        <taxon>Eurotiomycetidae</taxon>
        <taxon>Eurotiales</taxon>
        <taxon>Aspergillaceae</taxon>
        <taxon>Penicillium</taxon>
    </lineage>
</organism>
<reference evidence="7" key="1">
    <citation type="submission" date="2021-07" db="EMBL/GenBank/DDBJ databases">
        <authorList>
            <person name="Branca A.L. A."/>
        </authorList>
    </citation>
    <scope>NUCLEOTIDE SEQUENCE</scope>
</reference>
<evidence type="ECO:0000313" key="7">
    <source>
        <dbReference type="EMBL" id="CAG7937192.1"/>
    </source>
</evidence>
<dbReference type="PANTHER" id="PTHR46044">
    <property type="entry name" value="NITRILASE"/>
    <property type="match status" value="1"/>
</dbReference>
<evidence type="ECO:0000256" key="3">
    <source>
        <dbReference type="ARBA" id="ARBA00036406"/>
    </source>
</evidence>
<dbReference type="SUPFAM" id="SSF56317">
    <property type="entry name" value="Carbon-nitrogen hydrolase"/>
    <property type="match status" value="1"/>
</dbReference>
<evidence type="ECO:0000256" key="4">
    <source>
        <dbReference type="ARBA" id="ARBA00039045"/>
    </source>
</evidence>
<dbReference type="PROSITE" id="PS50263">
    <property type="entry name" value="CN_HYDROLASE"/>
    <property type="match status" value="1"/>
</dbReference>
<accession>A0A9W4H936</accession>
<feature type="active site" description="Proton acceptor" evidence="5">
    <location>
        <position position="59"/>
    </location>
</feature>
<proteinExistence type="inferred from homology"/>
<dbReference type="Gene3D" id="3.60.110.10">
    <property type="entry name" value="Carbon-nitrogen hydrolase"/>
    <property type="match status" value="1"/>
</dbReference>
<dbReference type="InterPro" id="IPR044149">
    <property type="entry name" value="Nitrilases_CHs"/>
</dbReference>
<dbReference type="Proteomes" id="UP001153618">
    <property type="component" value="Unassembled WGS sequence"/>
</dbReference>
<dbReference type="PROSITE" id="PS00920">
    <property type="entry name" value="NITRIL_CHT_1"/>
    <property type="match status" value="1"/>
</dbReference>
<keyword evidence="2" id="KW-0378">Hydrolase</keyword>
<evidence type="ECO:0000256" key="2">
    <source>
        <dbReference type="ARBA" id="ARBA00022801"/>
    </source>
</evidence>
<dbReference type="Pfam" id="PF00795">
    <property type="entry name" value="CN_hydrolase"/>
    <property type="match status" value="1"/>
</dbReference>
<dbReference type="OrthoDB" id="10250282at2759"/>